<accession>A0A6G9QRF0</accession>
<protein>
    <submittedName>
        <fullName evidence="1">Uncharacterized protein</fullName>
    </submittedName>
</protein>
<dbReference type="AlphaFoldDB" id="A0A6G9QRF0"/>
<sequence length="245" mass="28045">MEKQFEGYLNKAEIKAVVEGNAIFFPVSVEYVNLNKFTGDARSFGYHFDDGHCTVVEYEKAIGALADDTVALIRLLKNKPRSPSVGIGAIDTFEHSADVANSWKVGLSTDWAESRYQQWLKEGLIDDGETKEEWIASELNSYHSWPLEWIQKYNAHREQLNAPTGELSVVLKHKELTLYQDESEQFFFETKYYDHGKRQKADPQSAKAYIDLYKIWQEQVKAYSALSAKVNKNLKQLQTVFGAES</sequence>
<geneLocation type="plasmid" evidence="1 2">
    <name>pPN3F2_2</name>
</geneLocation>
<name>A0A6G9QRF0_9GAMM</name>
<dbReference type="RefSeq" id="WP_167680453.1">
    <property type="nucleotide sequence ID" value="NZ_CP050315.1"/>
</dbReference>
<evidence type="ECO:0000313" key="2">
    <source>
        <dbReference type="Proteomes" id="UP000502608"/>
    </source>
</evidence>
<keyword evidence="1" id="KW-0614">Plasmid</keyword>
<dbReference type="KEGG" id="saes:HBH39_19305"/>
<organism evidence="1 2">
    <name type="scientific">Shewanella aestuarii</name>
    <dbReference type="NCBI Taxonomy" id="1028752"/>
    <lineage>
        <taxon>Bacteria</taxon>
        <taxon>Pseudomonadati</taxon>
        <taxon>Pseudomonadota</taxon>
        <taxon>Gammaproteobacteria</taxon>
        <taxon>Alteromonadales</taxon>
        <taxon>Shewanellaceae</taxon>
        <taxon>Shewanella</taxon>
    </lineage>
</organism>
<proteinExistence type="predicted"/>
<reference evidence="1 2" key="1">
    <citation type="submission" date="2020-03" db="EMBL/GenBank/DDBJ databases">
        <title>Complete genome sequence of Shewanella sp.</title>
        <authorList>
            <person name="Kim Y.-S."/>
            <person name="Kim S.-J."/>
            <person name="Jung H.-K."/>
            <person name="Kim K.-H."/>
        </authorList>
    </citation>
    <scope>NUCLEOTIDE SEQUENCE [LARGE SCALE GENOMIC DNA]</scope>
    <source>
        <strain evidence="1 2">PN3F2</strain>
        <plasmid evidence="1 2">pPN3F2_2</plasmid>
    </source>
</reference>
<keyword evidence="2" id="KW-1185">Reference proteome</keyword>
<dbReference type="EMBL" id="CP050315">
    <property type="protein sequence ID" value="QIR16625.1"/>
    <property type="molecule type" value="Genomic_DNA"/>
</dbReference>
<dbReference type="Proteomes" id="UP000502608">
    <property type="component" value="Plasmid pPN3F2_2"/>
</dbReference>
<evidence type="ECO:0000313" key="1">
    <source>
        <dbReference type="EMBL" id="QIR16625.1"/>
    </source>
</evidence>
<gene>
    <name evidence="1" type="ORF">HBH39_19305</name>
</gene>